<proteinExistence type="predicted"/>
<dbReference type="InterPro" id="IPR029060">
    <property type="entry name" value="PIN-like_dom_sf"/>
</dbReference>
<sequence>MIVYLDTSAVGKLLIDEAESLALAQHLDELAAVPGTVIASGFILETELRRLANRVSIAQAAVTELLSRFTLIDMGRSIYREAGLIPEPSLRSLDALHIAAAQHIAADVFITYDHRQRFAAQILGLTIEQPGVTVN</sequence>
<comment type="caution">
    <text evidence="6">The sequence shown here is derived from an EMBL/GenBank/DDBJ whole genome shotgun (WGS) entry which is preliminary data.</text>
</comment>
<evidence type="ECO:0000259" key="5">
    <source>
        <dbReference type="Pfam" id="PF01850"/>
    </source>
</evidence>
<protein>
    <submittedName>
        <fullName evidence="6">Nucleic acid-binding protein</fullName>
    </submittedName>
</protein>
<evidence type="ECO:0000313" key="7">
    <source>
        <dbReference type="Proteomes" id="UP000776164"/>
    </source>
</evidence>
<keyword evidence="1" id="KW-0540">Nuclease</keyword>
<dbReference type="CDD" id="cd09874">
    <property type="entry name" value="PIN_MT3492-like"/>
    <property type="match status" value="1"/>
</dbReference>
<evidence type="ECO:0000313" key="6">
    <source>
        <dbReference type="EMBL" id="MBM7470892.1"/>
    </source>
</evidence>
<evidence type="ECO:0000256" key="4">
    <source>
        <dbReference type="ARBA" id="ARBA00022842"/>
    </source>
</evidence>
<evidence type="ECO:0000256" key="2">
    <source>
        <dbReference type="ARBA" id="ARBA00022723"/>
    </source>
</evidence>
<evidence type="ECO:0000256" key="1">
    <source>
        <dbReference type="ARBA" id="ARBA00022722"/>
    </source>
</evidence>
<feature type="domain" description="PIN" evidence="5">
    <location>
        <begin position="3"/>
        <end position="117"/>
    </location>
</feature>
<reference evidence="6 7" key="1">
    <citation type="submission" date="2021-01" db="EMBL/GenBank/DDBJ databases">
        <title>Sequencing the genomes of 1000 actinobacteria strains.</title>
        <authorList>
            <person name="Klenk H.-P."/>
        </authorList>
    </citation>
    <scope>NUCLEOTIDE SEQUENCE [LARGE SCALE GENOMIC DNA]</scope>
    <source>
        <strain evidence="6 7">DSM 13057</strain>
    </source>
</reference>
<keyword evidence="3" id="KW-0378">Hydrolase</keyword>
<dbReference type="RefSeq" id="WP_205106582.1">
    <property type="nucleotide sequence ID" value="NZ_BAAAHT010000018.1"/>
</dbReference>
<evidence type="ECO:0000256" key="3">
    <source>
        <dbReference type="ARBA" id="ARBA00022801"/>
    </source>
</evidence>
<keyword evidence="2" id="KW-0479">Metal-binding</keyword>
<dbReference type="Pfam" id="PF01850">
    <property type="entry name" value="PIN"/>
    <property type="match status" value="1"/>
</dbReference>
<dbReference type="Proteomes" id="UP000776164">
    <property type="component" value="Unassembled WGS sequence"/>
</dbReference>
<organism evidence="6 7">
    <name type="scientific">Subtercola frigoramans</name>
    <dbReference type="NCBI Taxonomy" id="120298"/>
    <lineage>
        <taxon>Bacteria</taxon>
        <taxon>Bacillati</taxon>
        <taxon>Actinomycetota</taxon>
        <taxon>Actinomycetes</taxon>
        <taxon>Micrococcales</taxon>
        <taxon>Microbacteriaceae</taxon>
        <taxon>Subtercola</taxon>
    </lineage>
</organism>
<keyword evidence="4" id="KW-0460">Magnesium</keyword>
<dbReference type="InterPro" id="IPR002716">
    <property type="entry name" value="PIN_dom"/>
</dbReference>
<dbReference type="Gene3D" id="3.40.50.1010">
    <property type="entry name" value="5'-nuclease"/>
    <property type="match status" value="1"/>
</dbReference>
<keyword evidence="7" id="KW-1185">Reference proteome</keyword>
<accession>A0ABS2L1F2</accession>
<name>A0ABS2L1F2_9MICO</name>
<gene>
    <name evidence="6" type="ORF">JOE66_000526</name>
</gene>
<dbReference type="EMBL" id="JAFBBU010000001">
    <property type="protein sequence ID" value="MBM7470892.1"/>
    <property type="molecule type" value="Genomic_DNA"/>
</dbReference>
<dbReference type="SUPFAM" id="SSF88723">
    <property type="entry name" value="PIN domain-like"/>
    <property type="match status" value="1"/>
</dbReference>